<evidence type="ECO:0000256" key="6">
    <source>
        <dbReference type="ARBA" id="ARBA00022448"/>
    </source>
</evidence>
<comment type="function">
    <text evidence="17">Core subunit of the mitochondrial membrane respiratory chain NADH dehydrogenase (Complex I) which catalyzes electron transfer from NADH through the respiratory chain, using ubiquinone as an electron acceptor. Essential for the catalytic activity and assembly of complex I.</text>
</comment>
<feature type="transmembrane region" description="Helical" evidence="17">
    <location>
        <begin position="80"/>
        <end position="99"/>
    </location>
</feature>
<dbReference type="Pfam" id="PF01059">
    <property type="entry name" value="Oxidored_q5_N"/>
    <property type="match status" value="1"/>
</dbReference>
<accession>A0A0N7CH67</accession>
<dbReference type="PANTHER" id="PTHR43507:SF20">
    <property type="entry name" value="NADH-UBIQUINONE OXIDOREDUCTASE CHAIN 4"/>
    <property type="match status" value="1"/>
</dbReference>
<feature type="transmembrane region" description="Helical" evidence="17">
    <location>
        <begin position="268"/>
        <end position="286"/>
    </location>
</feature>
<evidence type="ECO:0000256" key="3">
    <source>
        <dbReference type="ARBA" id="ARBA00009025"/>
    </source>
</evidence>
<dbReference type="PRINTS" id="PR01437">
    <property type="entry name" value="NUOXDRDTASE4"/>
</dbReference>
<dbReference type="EC" id="7.1.1.2" evidence="4 17"/>
<dbReference type="OrthoDB" id="10063554at2759"/>
<dbReference type="PANTHER" id="PTHR43507">
    <property type="entry name" value="NADH-UBIQUINONE OXIDOREDUCTASE CHAIN 4"/>
    <property type="match status" value="1"/>
</dbReference>
<dbReference type="CTD" id="4538"/>
<evidence type="ECO:0000256" key="15">
    <source>
        <dbReference type="ARBA" id="ARBA00023136"/>
    </source>
</evidence>
<dbReference type="InterPro" id="IPR003918">
    <property type="entry name" value="NADH_UbQ_OxRdtase"/>
</dbReference>
<feature type="domain" description="NADH:quinone oxidoreductase/Mrp antiporter transmembrane" evidence="18">
    <location>
        <begin position="102"/>
        <end position="383"/>
    </location>
</feature>
<comment type="similarity">
    <text evidence="3 17">Belongs to the complex I subunit 4 family.</text>
</comment>
<sequence>MLKFGLCCLSLIFLLNQWFLLVVTTLVLCFVWVISMMNFNLGIVNMMHLDYLTFFLGGLSLWITSLMVMMSFYIKFSKNFFEMFGSLIVMMLFFLIISFSTSNLLMFYITFESTLIPIFLMIMGWGYQPERVSASYYLLFYTLTASLPLLLGILWINSEYFSTDFNFLMLNHSSNFLLFWMLIIAFLVKLPVYIGHLWLPKAHVEAPVAGSMILAGILLKLGGYGLIRILPFIEYSMMEFSSLLISISLVGGVMASMICLRQTDCKSLVAYSSVAHMALVLAGITFNSYLGLSGAIVIMIAHGLCSSGLFSLVGMIYERISTRNIILIRSLIVVAPLMTLWWFLFGISNMAAPPTANLVGEIFIFISSLSWLKMTAVLVGILSFLAGAYNLFLFVSTQHGTSLVGMKSFPETSFREHLVLSNHLMPFLLLFVVLTSTYT</sequence>
<dbReference type="EMBL" id="KP721459">
    <property type="protein sequence ID" value="AKL90613.1"/>
    <property type="molecule type" value="Genomic_DNA"/>
</dbReference>
<evidence type="ECO:0000256" key="4">
    <source>
        <dbReference type="ARBA" id="ARBA00012944"/>
    </source>
</evidence>
<feature type="transmembrane region" description="Helical" evidence="17">
    <location>
        <begin position="211"/>
        <end position="230"/>
    </location>
</feature>
<geneLocation type="mitochondrion" evidence="20"/>
<comment type="subcellular location">
    <subcellularLocation>
        <location evidence="2 17">Mitochondrion membrane</location>
        <topology evidence="2 17">Multi-pass membrane protein</topology>
    </subcellularLocation>
</comment>
<keyword evidence="13 17" id="KW-0830">Ubiquinone</keyword>
<name>A0A0N7CH67_9CRUS</name>
<evidence type="ECO:0000256" key="11">
    <source>
        <dbReference type="ARBA" id="ARBA00022989"/>
    </source>
</evidence>
<dbReference type="GO" id="GO:0015990">
    <property type="term" value="P:electron transport coupled proton transport"/>
    <property type="evidence" value="ECO:0007669"/>
    <property type="project" value="TreeGrafter"/>
</dbReference>
<feature type="transmembrane region" description="Helical" evidence="17">
    <location>
        <begin position="292"/>
        <end position="314"/>
    </location>
</feature>
<dbReference type="InterPro" id="IPR001750">
    <property type="entry name" value="ND/Mrp_TM"/>
</dbReference>
<evidence type="ECO:0000313" key="20">
    <source>
        <dbReference type="EMBL" id="AKL90613.1"/>
    </source>
</evidence>
<keyword evidence="9" id="KW-1278">Translocase</keyword>
<evidence type="ECO:0000256" key="2">
    <source>
        <dbReference type="ARBA" id="ARBA00004225"/>
    </source>
</evidence>
<keyword evidence="15 17" id="KW-0472">Membrane</keyword>
<feature type="transmembrane region" description="Helical" evidence="17">
    <location>
        <begin position="176"/>
        <end position="199"/>
    </location>
</feature>
<feature type="transmembrane region" description="Helical" evidence="17">
    <location>
        <begin position="12"/>
        <end position="34"/>
    </location>
</feature>
<keyword evidence="6 17" id="KW-0813">Transport</keyword>
<evidence type="ECO:0000256" key="7">
    <source>
        <dbReference type="ARBA" id="ARBA00022660"/>
    </source>
</evidence>
<comment type="catalytic activity">
    <reaction evidence="16 17">
        <text>a ubiquinone + NADH + 5 H(+)(in) = a ubiquinol + NAD(+) + 4 H(+)(out)</text>
        <dbReference type="Rhea" id="RHEA:29091"/>
        <dbReference type="Rhea" id="RHEA-COMP:9565"/>
        <dbReference type="Rhea" id="RHEA-COMP:9566"/>
        <dbReference type="ChEBI" id="CHEBI:15378"/>
        <dbReference type="ChEBI" id="CHEBI:16389"/>
        <dbReference type="ChEBI" id="CHEBI:17976"/>
        <dbReference type="ChEBI" id="CHEBI:57540"/>
        <dbReference type="ChEBI" id="CHEBI:57945"/>
        <dbReference type="EC" id="7.1.1.2"/>
    </reaction>
</comment>
<reference evidence="20" key="1">
    <citation type="submission" date="2015-01" db="EMBL/GenBank/DDBJ databases">
        <title>The complete sequence of the mitochondrial genome of three Daphnia species from China.</title>
        <authorList>
            <person name="Cheng R."/>
            <person name="Geng X."/>
            <person name="Wang Y."/>
            <person name="Deng B."/>
            <person name="Li J."/>
            <person name="Peng S."/>
            <person name="Zhang X."/>
            <person name="Zhang H."/>
        </authorList>
    </citation>
    <scope>NUCLEOTIDE SEQUENCE</scope>
</reference>
<feature type="transmembrane region" description="Helical" evidence="17">
    <location>
        <begin position="326"/>
        <end position="345"/>
    </location>
</feature>
<dbReference type="InterPro" id="IPR000260">
    <property type="entry name" value="NADH4_N"/>
</dbReference>
<feature type="transmembrane region" description="Helical" evidence="17">
    <location>
        <begin position="417"/>
        <end position="438"/>
    </location>
</feature>
<dbReference type="GO" id="GO:0031966">
    <property type="term" value="C:mitochondrial membrane"/>
    <property type="evidence" value="ECO:0007669"/>
    <property type="project" value="UniProtKB-SubCell"/>
</dbReference>
<feature type="transmembrane region" description="Helical" evidence="17">
    <location>
        <begin position="105"/>
        <end position="127"/>
    </location>
</feature>
<keyword evidence="12 17" id="KW-0520">NAD</keyword>
<dbReference type="GO" id="GO:0048039">
    <property type="term" value="F:ubiquinone binding"/>
    <property type="evidence" value="ECO:0007669"/>
    <property type="project" value="TreeGrafter"/>
</dbReference>
<keyword evidence="8 17" id="KW-0812">Transmembrane</keyword>
<feature type="transmembrane region" description="Helical" evidence="17">
    <location>
        <begin position="134"/>
        <end position="156"/>
    </location>
</feature>
<dbReference type="Pfam" id="PF00361">
    <property type="entry name" value="Proton_antipo_M"/>
    <property type="match status" value="1"/>
</dbReference>
<organism evidence="20">
    <name type="scientific">Daphnia carinata</name>
    <dbReference type="NCBI Taxonomy" id="120202"/>
    <lineage>
        <taxon>Eukaryota</taxon>
        <taxon>Metazoa</taxon>
        <taxon>Ecdysozoa</taxon>
        <taxon>Arthropoda</taxon>
        <taxon>Crustacea</taxon>
        <taxon>Branchiopoda</taxon>
        <taxon>Diplostraca</taxon>
        <taxon>Cladocera</taxon>
        <taxon>Anomopoda</taxon>
        <taxon>Daphniidae</taxon>
        <taxon>Daphnia</taxon>
    </lineage>
</organism>
<evidence type="ECO:0000256" key="14">
    <source>
        <dbReference type="ARBA" id="ARBA00023128"/>
    </source>
</evidence>
<evidence type="ECO:0000256" key="17">
    <source>
        <dbReference type="RuleBase" id="RU003297"/>
    </source>
</evidence>
<evidence type="ECO:0000256" key="12">
    <source>
        <dbReference type="ARBA" id="ARBA00023027"/>
    </source>
</evidence>
<evidence type="ECO:0000256" key="13">
    <source>
        <dbReference type="ARBA" id="ARBA00023075"/>
    </source>
</evidence>
<evidence type="ECO:0000256" key="5">
    <source>
        <dbReference type="ARBA" id="ARBA00021006"/>
    </source>
</evidence>
<dbReference type="GO" id="GO:0042773">
    <property type="term" value="P:ATP synthesis coupled electron transport"/>
    <property type="evidence" value="ECO:0007669"/>
    <property type="project" value="InterPro"/>
</dbReference>
<dbReference type="GO" id="GO:0008137">
    <property type="term" value="F:NADH dehydrogenase (ubiquinone) activity"/>
    <property type="evidence" value="ECO:0007669"/>
    <property type="project" value="UniProtKB-UniRule"/>
</dbReference>
<feature type="transmembrane region" description="Helical" evidence="17">
    <location>
        <begin position="54"/>
        <end position="73"/>
    </location>
</feature>
<keyword evidence="7 17" id="KW-0679">Respiratory chain</keyword>
<protein>
    <recommendedName>
        <fullName evidence="5 17">NADH-ubiquinone oxidoreductase chain 4</fullName>
        <ecNumber evidence="4 17">7.1.1.2</ecNumber>
    </recommendedName>
</protein>
<dbReference type="GeneID" id="26118526"/>
<proteinExistence type="inferred from homology"/>
<comment type="function">
    <text evidence="1">Core subunit of the mitochondrial membrane respiratory chain NADH dehydrogenase (Complex I) that is believed to belong to the minimal assembly required for catalysis. Complex I functions in the transfer of electrons from NADH to the respiratory chain. The immediate electron acceptor for the enzyme is believed to be ubiquinone.</text>
</comment>
<dbReference type="AlphaFoldDB" id="A0A0N7CH67"/>
<keyword evidence="14 17" id="KW-0496">Mitochondrion</keyword>
<dbReference type="GO" id="GO:0003954">
    <property type="term" value="F:NADH dehydrogenase activity"/>
    <property type="evidence" value="ECO:0007669"/>
    <property type="project" value="TreeGrafter"/>
</dbReference>
<feature type="transmembrane region" description="Helical" evidence="17">
    <location>
        <begin position="376"/>
        <end position="397"/>
    </location>
</feature>
<evidence type="ECO:0000256" key="1">
    <source>
        <dbReference type="ARBA" id="ARBA00003257"/>
    </source>
</evidence>
<evidence type="ECO:0000256" key="16">
    <source>
        <dbReference type="ARBA" id="ARBA00049551"/>
    </source>
</evidence>
<evidence type="ECO:0000259" key="18">
    <source>
        <dbReference type="Pfam" id="PF00361"/>
    </source>
</evidence>
<evidence type="ECO:0000256" key="9">
    <source>
        <dbReference type="ARBA" id="ARBA00022967"/>
    </source>
</evidence>
<dbReference type="RefSeq" id="YP_009175360.1">
    <property type="nucleotide sequence ID" value="NC_028152.1"/>
</dbReference>
<keyword evidence="11 17" id="KW-1133">Transmembrane helix</keyword>
<keyword evidence="10 17" id="KW-0249">Electron transport</keyword>
<evidence type="ECO:0000259" key="19">
    <source>
        <dbReference type="Pfam" id="PF01059"/>
    </source>
</evidence>
<feature type="transmembrane region" description="Helical" evidence="17">
    <location>
        <begin position="242"/>
        <end position="261"/>
    </location>
</feature>
<evidence type="ECO:0000256" key="10">
    <source>
        <dbReference type="ARBA" id="ARBA00022982"/>
    </source>
</evidence>
<evidence type="ECO:0000256" key="8">
    <source>
        <dbReference type="ARBA" id="ARBA00022692"/>
    </source>
</evidence>
<feature type="domain" description="NADH:ubiquinone oxidoreductase chain 4 N-terminal" evidence="19">
    <location>
        <begin position="1"/>
        <end position="97"/>
    </location>
</feature>
<gene>
    <name evidence="20" type="primary">ND4</name>
</gene>